<evidence type="ECO:0000313" key="9">
    <source>
        <dbReference type="EMBL" id="AFH48463.1"/>
    </source>
</evidence>
<dbReference type="RefSeq" id="WP_014559619.1">
    <property type="nucleotide sequence ID" value="NC_017464.1"/>
</dbReference>
<dbReference type="AlphaFoldDB" id="I0AHK6"/>
<evidence type="ECO:0000256" key="7">
    <source>
        <dbReference type="HAMAP-Rule" id="MF_00116"/>
    </source>
</evidence>
<dbReference type="eggNOG" id="COG0756">
    <property type="taxonomic scope" value="Bacteria"/>
</dbReference>
<feature type="domain" description="dUTPase-like" evidence="8">
    <location>
        <begin position="19"/>
        <end position="150"/>
    </location>
</feature>
<dbReference type="NCBIfam" id="TIGR00576">
    <property type="entry name" value="dut"/>
    <property type="match status" value="1"/>
</dbReference>
<dbReference type="GO" id="GO:0046081">
    <property type="term" value="P:dUTP catabolic process"/>
    <property type="evidence" value="ECO:0007669"/>
    <property type="project" value="InterPro"/>
</dbReference>
<comment type="cofactor">
    <cofactor evidence="7">
        <name>Mg(2+)</name>
        <dbReference type="ChEBI" id="CHEBI:18420"/>
    </cofactor>
</comment>
<gene>
    <name evidence="7 9" type="primary">dut</name>
    <name evidence="9" type="ordered locus">IALB_0751</name>
</gene>
<dbReference type="Pfam" id="PF00692">
    <property type="entry name" value="dUTPase"/>
    <property type="match status" value="1"/>
</dbReference>
<dbReference type="InterPro" id="IPR036157">
    <property type="entry name" value="dUTPase-like_sf"/>
</dbReference>
<evidence type="ECO:0000256" key="6">
    <source>
        <dbReference type="ARBA" id="ARBA00047686"/>
    </source>
</evidence>
<dbReference type="InterPro" id="IPR033704">
    <property type="entry name" value="dUTPase_trimeric"/>
</dbReference>
<comment type="pathway">
    <text evidence="7">Pyrimidine metabolism; dUMP biosynthesis; dUMP from dCTP (dUTP route): step 2/2.</text>
</comment>
<dbReference type="InterPro" id="IPR029054">
    <property type="entry name" value="dUTPase-like"/>
</dbReference>
<dbReference type="NCBIfam" id="NF001862">
    <property type="entry name" value="PRK00601.1"/>
    <property type="match status" value="1"/>
</dbReference>
<keyword evidence="5 7" id="KW-0546">Nucleotide metabolism</keyword>
<feature type="binding site" evidence="7">
    <location>
        <begin position="71"/>
        <end position="73"/>
    </location>
    <ligand>
        <name>substrate</name>
    </ligand>
</feature>
<name>I0AHK6_IGNAJ</name>
<dbReference type="GO" id="GO:0004170">
    <property type="term" value="F:dUTP diphosphatase activity"/>
    <property type="evidence" value="ECO:0007669"/>
    <property type="project" value="UniProtKB-UniRule"/>
</dbReference>
<feature type="binding site" evidence="7">
    <location>
        <begin position="88"/>
        <end position="90"/>
    </location>
    <ligand>
        <name>substrate</name>
    </ligand>
</feature>
<dbReference type="KEGG" id="ial:IALB_0751"/>
<comment type="catalytic activity">
    <reaction evidence="6 7">
        <text>dUTP + H2O = dUMP + diphosphate + H(+)</text>
        <dbReference type="Rhea" id="RHEA:10248"/>
        <dbReference type="ChEBI" id="CHEBI:15377"/>
        <dbReference type="ChEBI" id="CHEBI:15378"/>
        <dbReference type="ChEBI" id="CHEBI:33019"/>
        <dbReference type="ChEBI" id="CHEBI:61555"/>
        <dbReference type="ChEBI" id="CHEBI:246422"/>
        <dbReference type="EC" id="3.6.1.23"/>
    </reaction>
</comment>
<evidence type="ECO:0000256" key="1">
    <source>
        <dbReference type="ARBA" id="ARBA00006581"/>
    </source>
</evidence>
<dbReference type="Gene3D" id="2.70.40.10">
    <property type="match status" value="1"/>
</dbReference>
<evidence type="ECO:0000256" key="5">
    <source>
        <dbReference type="ARBA" id="ARBA00023080"/>
    </source>
</evidence>
<dbReference type="EMBL" id="CP003418">
    <property type="protein sequence ID" value="AFH48463.1"/>
    <property type="molecule type" value="Genomic_DNA"/>
</dbReference>
<keyword evidence="3 7" id="KW-0378">Hydrolase</keyword>
<dbReference type="GO" id="GO:0006226">
    <property type="term" value="P:dUMP biosynthetic process"/>
    <property type="evidence" value="ECO:0007669"/>
    <property type="project" value="UniProtKB-UniRule"/>
</dbReference>
<accession>I0AHK6</accession>
<dbReference type="CDD" id="cd07557">
    <property type="entry name" value="trimeric_dUTPase"/>
    <property type="match status" value="1"/>
</dbReference>
<keyword evidence="10" id="KW-1185">Reference proteome</keyword>
<dbReference type="UniPathway" id="UPA00610">
    <property type="reaction ID" value="UER00666"/>
</dbReference>
<dbReference type="PATRIC" id="fig|945713.3.peg.753"/>
<dbReference type="OrthoDB" id="9809956at2"/>
<dbReference type="PANTHER" id="PTHR11241">
    <property type="entry name" value="DEOXYURIDINE 5'-TRIPHOSPHATE NUCLEOTIDOHYDROLASE"/>
    <property type="match status" value="1"/>
</dbReference>
<protein>
    <recommendedName>
        <fullName evidence="7">Deoxyuridine 5'-triphosphate nucleotidohydrolase</fullName>
        <shortName evidence="7">dUTPase</shortName>
        <ecNumber evidence="7">3.6.1.23</ecNumber>
    </recommendedName>
    <alternativeName>
        <fullName evidence="7">dUTP pyrophosphatase</fullName>
    </alternativeName>
</protein>
<comment type="function">
    <text evidence="7">This enzyme is involved in nucleotide metabolism: it produces dUMP, the immediate precursor of thymidine nucleotides and it decreases the intracellular concentration of dUTP so that uracil cannot be incorporated into DNA.</text>
</comment>
<sequence length="152" mass="16575">MSESIEIKVKRLSEEFSDVQLPAYTTEGSAGMDIRAAVKSELIIEPGKVALVPTNISVEIPQGYEIQVRPRSGLAANNSIGILNSPGTIDSDYRGEIKIIMMNFGDEPFIIHRGDRIAQLVVSKVYQAKIIETENLNSSKRGEGGFGHTGKK</sequence>
<keyword evidence="2 7" id="KW-0479">Metal-binding</keyword>
<organism evidence="9 10">
    <name type="scientific">Ignavibacterium album (strain DSM 19864 / JCM 16511 / NBRC 101810 / Mat9-16)</name>
    <dbReference type="NCBI Taxonomy" id="945713"/>
    <lineage>
        <taxon>Bacteria</taxon>
        <taxon>Pseudomonadati</taxon>
        <taxon>Ignavibacteriota</taxon>
        <taxon>Ignavibacteria</taxon>
        <taxon>Ignavibacteriales</taxon>
        <taxon>Ignavibacteriaceae</taxon>
        <taxon>Ignavibacterium</taxon>
    </lineage>
</organism>
<dbReference type="SUPFAM" id="SSF51283">
    <property type="entry name" value="dUTPase-like"/>
    <property type="match status" value="1"/>
</dbReference>
<evidence type="ECO:0000313" key="10">
    <source>
        <dbReference type="Proteomes" id="UP000007394"/>
    </source>
</evidence>
<dbReference type="STRING" id="945713.IALB_0751"/>
<evidence type="ECO:0000256" key="3">
    <source>
        <dbReference type="ARBA" id="ARBA00022801"/>
    </source>
</evidence>
<dbReference type="Proteomes" id="UP000007394">
    <property type="component" value="Chromosome"/>
</dbReference>
<dbReference type="GO" id="GO:0000287">
    <property type="term" value="F:magnesium ion binding"/>
    <property type="evidence" value="ECO:0007669"/>
    <property type="project" value="UniProtKB-UniRule"/>
</dbReference>
<evidence type="ECO:0000256" key="2">
    <source>
        <dbReference type="ARBA" id="ARBA00022723"/>
    </source>
</evidence>
<reference evidence="9 10" key="1">
    <citation type="journal article" date="2012" name="Front. Microbiol.">
        <title>Complete genome of Ignavibacterium album, a metabolically versatile, flagellated, facultative anaerobe from the phylum Chlorobi.</title>
        <authorList>
            <person name="Liu Z."/>
            <person name="Frigaard N.-U."/>
            <person name="Vogl K."/>
            <person name="Iino T."/>
            <person name="Ohkuma M."/>
            <person name="Overmann J."/>
            <person name="Bryant D.A."/>
        </authorList>
    </citation>
    <scope>NUCLEOTIDE SEQUENCE [LARGE SCALE GENOMIC DNA]</scope>
    <source>
        <strain evidence="10">DSM 19864 / JCM 16511 / NBRC 101810 / Mat9-16</strain>
    </source>
</reference>
<dbReference type="PANTHER" id="PTHR11241:SF0">
    <property type="entry name" value="DEOXYURIDINE 5'-TRIPHOSPHATE NUCLEOTIDOHYDROLASE"/>
    <property type="match status" value="1"/>
</dbReference>
<proteinExistence type="inferred from homology"/>
<keyword evidence="4 7" id="KW-0460">Magnesium</keyword>
<comment type="caution">
    <text evidence="7">Lacks conserved residue(s) required for the propagation of feature annotation.</text>
</comment>
<feature type="binding site" evidence="7">
    <location>
        <position position="84"/>
    </location>
    <ligand>
        <name>substrate</name>
    </ligand>
</feature>
<dbReference type="HOGENOM" id="CLU_068508_1_0_10"/>
<dbReference type="InterPro" id="IPR008181">
    <property type="entry name" value="dUTPase"/>
</dbReference>
<comment type="similarity">
    <text evidence="1 7">Belongs to the dUTPase family.</text>
</comment>
<evidence type="ECO:0000256" key="4">
    <source>
        <dbReference type="ARBA" id="ARBA00022842"/>
    </source>
</evidence>
<dbReference type="EC" id="3.6.1.23" evidence="7"/>
<dbReference type="HAMAP" id="MF_00116">
    <property type="entry name" value="dUTPase_bact"/>
    <property type="match status" value="1"/>
</dbReference>
<dbReference type="FunFam" id="2.70.40.10:FF:000002">
    <property type="entry name" value="dUTP diphosphatase"/>
    <property type="match status" value="1"/>
</dbReference>
<evidence type="ECO:0000259" key="8">
    <source>
        <dbReference type="Pfam" id="PF00692"/>
    </source>
</evidence>